<dbReference type="VEuPathDB" id="FungiDB:CJI96_0000414"/>
<keyword evidence="3" id="KW-1133">Transmembrane helix</keyword>
<dbReference type="VEuPathDB" id="FungiDB:CJJ09_001525"/>
<accession>A0A0L0NQW1</accession>
<sequence length="537" mass="62343">MAKKRGSKGNALVAKKPKADKEEKRQVVEAVEEKILEHHEIAELAEKVTKDRKYNGLVPLIDEYQIIEKKLLKEGDQSFDKHARLLTEKLTKCFEVLILSSVMEETKDEKKKLIASWVRDKYDKFRARLCWFVNTRLPFQASVQLDAVDSYLALLEAETTKHGEFPVAMYQELVIALLASDIGCNRPDGRSDNYVVQAFLALLCDDRNLQLNLFQDSLADKLVEWQSLERPTRDKIFANYFELIKDGLGPDDEESTSPDDLTDDLKAKFQKCFLAWVRLPDLSAAQYKLILNSMDYSILPYLSTPSSMMDFLTDSFDQEEDEVVHLLVIKSLWQLMKDYNLEYPDFYNKLYSLLTPNLLYIRYRARFFRQLDLFLSSTHLSANLVASFIKRLARLALSAPAPGVVILFPFIYNLLKRHPTCMIMLQNLEGRNNPDYKDPFDNKETNPQKTGALGSSLWELETLQSHYHPNIATLARIFGEPFRKPSYNMEDFLDWTYASLLDSEEKRRYKGLAALEYEEWETLFGQDNAFMEGWKLR</sequence>
<dbReference type="InterPro" id="IPR027193">
    <property type="entry name" value="Noc4"/>
</dbReference>
<feature type="domain" description="CCAAT-binding factor" evidence="4">
    <location>
        <begin position="326"/>
        <end position="475"/>
    </location>
</feature>
<evidence type="ECO:0000313" key="6">
    <source>
        <dbReference type="Proteomes" id="UP000037122"/>
    </source>
</evidence>
<dbReference type="VEuPathDB" id="FungiDB:CJJ07_003528"/>
<comment type="caution">
    <text evidence="5">The sequence shown here is derived from an EMBL/GenBank/DDBJ whole genome shotgun (WGS) entry which is preliminary data.</text>
</comment>
<evidence type="ECO:0000256" key="1">
    <source>
        <dbReference type="ARBA" id="ARBA00007797"/>
    </source>
</evidence>
<keyword evidence="3" id="KW-0812">Transmembrane</keyword>
<dbReference type="VEuPathDB" id="FungiDB:QG37_07312"/>
<evidence type="ECO:0000259" key="4">
    <source>
        <dbReference type="Pfam" id="PF03914"/>
    </source>
</evidence>
<gene>
    <name evidence="5" type="ORF">QG37_07312</name>
</gene>
<reference evidence="6" key="1">
    <citation type="journal article" date="2015" name="BMC Genomics">
        <title>Draft genome of a commonly misdiagnosed multidrug resistant pathogen Candida auris.</title>
        <authorList>
            <person name="Chatterjee S."/>
            <person name="Alampalli S.V."/>
            <person name="Nageshan R.K."/>
            <person name="Chettiar S.T."/>
            <person name="Joshi S."/>
            <person name="Tatu U.S."/>
        </authorList>
    </citation>
    <scope>NUCLEOTIDE SEQUENCE [LARGE SCALE GENOMIC DNA]</scope>
    <source>
        <strain evidence="6">6684</strain>
    </source>
</reference>
<dbReference type="Proteomes" id="UP000037122">
    <property type="component" value="Unassembled WGS sequence"/>
</dbReference>
<proteinExistence type="inferred from homology"/>
<dbReference type="PANTHER" id="PTHR12455">
    <property type="entry name" value="NUCLEOLAR COMPLEX PROTEIN 4"/>
    <property type="match status" value="1"/>
</dbReference>
<dbReference type="VEuPathDB" id="FungiDB:CJI97_002621"/>
<dbReference type="GO" id="GO:0032040">
    <property type="term" value="C:small-subunit processome"/>
    <property type="evidence" value="ECO:0007669"/>
    <property type="project" value="TreeGrafter"/>
</dbReference>
<dbReference type="PANTHER" id="PTHR12455:SF0">
    <property type="entry name" value="NUCLEOLAR COMPLEX PROTEIN 4 HOMOLOG"/>
    <property type="match status" value="1"/>
</dbReference>
<dbReference type="AlphaFoldDB" id="A0A0L0NQW1"/>
<organism evidence="5 6">
    <name type="scientific">Candidozyma auris</name>
    <name type="common">Yeast</name>
    <name type="synonym">Candida auris</name>
    <dbReference type="NCBI Taxonomy" id="498019"/>
    <lineage>
        <taxon>Eukaryota</taxon>
        <taxon>Fungi</taxon>
        <taxon>Dikarya</taxon>
        <taxon>Ascomycota</taxon>
        <taxon>Saccharomycotina</taxon>
        <taxon>Pichiomycetes</taxon>
        <taxon>Metschnikowiaceae</taxon>
        <taxon>Candidozyma</taxon>
    </lineage>
</organism>
<dbReference type="EMBL" id="LGST01000056">
    <property type="protein sequence ID" value="KND96424.1"/>
    <property type="molecule type" value="Genomic_DNA"/>
</dbReference>
<evidence type="ECO:0000256" key="3">
    <source>
        <dbReference type="SAM" id="Phobius"/>
    </source>
</evidence>
<feature type="transmembrane region" description="Helical" evidence="3">
    <location>
        <begin position="395"/>
        <end position="415"/>
    </location>
</feature>
<dbReference type="InterPro" id="IPR005612">
    <property type="entry name" value="CCAAT-binding_factor"/>
</dbReference>
<comment type="similarity">
    <text evidence="1">Belongs to the CBF/MAK21 family.</text>
</comment>
<dbReference type="GO" id="GO:0030692">
    <property type="term" value="C:Noc4p-Nop14p complex"/>
    <property type="evidence" value="ECO:0007669"/>
    <property type="project" value="TreeGrafter"/>
</dbReference>
<dbReference type="Pfam" id="PF03914">
    <property type="entry name" value="CBF"/>
    <property type="match status" value="1"/>
</dbReference>
<dbReference type="GO" id="GO:0042254">
    <property type="term" value="P:ribosome biogenesis"/>
    <property type="evidence" value="ECO:0007669"/>
    <property type="project" value="InterPro"/>
</dbReference>
<feature type="region of interest" description="Disordered" evidence="2">
    <location>
        <begin position="1"/>
        <end position="23"/>
    </location>
</feature>
<name>A0A0L0NQW1_CANAR</name>
<evidence type="ECO:0000256" key="2">
    <source>
        <dbReference type="SAM" id="MobiDB-lite"/>
    </source>
</evidence>
<evidence type="ECO:0000313" key="5">
    <source>
        <dbReference type="EMBL" id="KND96424.1"/>
    </source>
</evidence>
<keyword evidence="3" id="KW-0472">Membrane</keyword>
<protein>
    <recommendedName>
        <fullName evidence="4">CCAAT-binding factor domain-containing protein</fullName>
    </recommendedName>
</protein>